<dbReference type="GO" id="GO:0071966">
    <property type="term" value="P:fungal-type cell wall polysaccharide metabolic process"/>
    <property type="evidence" value="ECO:0007669"/>
    <property type="project" value="TreeGrafter"/>
</dbReference>
<evidence type="ECO:0000259" key="3">
    <source>
        <dbReference type="Pfam" id="PF11790"/>
    </source>
</evidence>
<keyword evidence="5" id="KW-1185">Reference proteome</keyword>
<dbReference type="GO" id="GO:0009277">
    <property type="term" value="C:fungal-type cell wall"/>
    <property type="evidence" value="ECO:0007669"/>
    <property type="project" value="TreeGrafter"/>
</dbReference>
<dbReference type="SUPFAM" id="SSF51445">
    <property type="entry name" value="(Trans)glycosidases"/>
    <property type="match status" value="1"/>
</dbReference>
<feature type="compositionally biased region" description="Gly residues" evidence="1">
    <location>
        <begin position="163"/>
        <end position="176"/>
    </location>
</feature>
<dbReference type="STRING" id="1093900.A0A507AME6"/>
<dbReference type="InterPro" id="IPR017853">
    <property type="entry name" value="GH"/>
</dbReference>
<feature type="region of interest" description="Disordered" evidence="1">
    <location>
        <begin position="70"/>
        <end position="106"/>
    </location>
</feature>
<evidence type="ECO:0000256" key="1">
    <source>
        <dbReference type="SAM" id="MobiDB-lite"/>
    </source>
</evidence>
<feature type="compositionally biased region" description="Low complexity" evidence="1">
    <location>
        <begin position="153"/>
        <end position="162"/>
    </location>
</feature>
<sequence>MHFQKLTVLASALLAQEALAGSAHRFAHREYHDKKDVVYAHTEVETVVEWVTVTAWDPPESQPTKVVSVFKGHHSAPPPPPPPPPPAPTTTSTSSTSSSSSTSVAPVVPAPATTLATSIKPQVQVAQASQPPALKAEANVDVSVGLGIGGGSVSTPAASPTGSTGGSSGAPSGGNKRGLAYNQGNLLSAFLNSGTKCNWSYNWGQTKDAGAPDSLEFVPMMWGPGPNHEPTWPSSAEKAIAAGTKDFLSFNECDHPGQCNMSPSDTAAAHIRLMNPYQGRVRISAPAITNSNSPGQGIDWLKQFFAACNGKCAVDFCAAHWYSPADPDEFLSHMVNVHNACQGKPVWITEFAPFGSDDQIDAFLKKVMNAMDNDPKYNFIERYSYFMVGPGSMISSGTSLSSYGKTFAYGS</sequence>
<gene>
    <name evidence="4" type="ORF">E0L32_008049</name>
</gene>
<accession>A0A507AME6</accession>
<feature type="domain" description="Asl1-like glycosyl hydrolase catalytic" evidence="3">
    <location>
        <begin position="178"/>
        <end position="407"/>
    </location>
</feature>
<feature type="compositionally biased region" description="Pro residues" evidence="1">
    <location>
        <begin position="76"/>
        <end position="88"/>
    </location>
</feature>
<dbReference type="GeneID" id="41975496"/>
<feature type="region of interest" description="Disordered" evidence="1">
    <location>
        <begin position="153"/>
        <end position="176"/>
    </location>
</feature>
<name>A0A507AME6_9PEZI</name>
<organism evidence="4 5">
    <name type="scientific">Thyridium curvatum</name>
    <dbReference type="NCBI Taxonomy" id="1093900"/>
    <lineage>
        <taxon>Eukaryota</taxon>
        <taxon>Fungi</taxon>
        <taxon>Dikarya</taxon>
        <taxon>Ascomycota</taxon>
        <taxon>Pezizomycotina</taxon>
        <taxon>Sordariomycetes</taxon>
        <taxon>Sordariomycetidae</taxon>
        <taxon>Thyridiales</taxon>
        <taxon>Thyridiaceae</taxon>
        <taxon>Thyridium</taxon>
    </lineage>
</organism>
<dbReference type="PANTHER" id="PTHR34154:SF13">
    <property type="entry name" value="ASL1-LIKE GLYCOSYL HYDROLASE CATALYTIC DOMAIN-CONTAINING PROTEIN"/>
    <property type="match status" value="1"/>
</dbReference>
<protein>
    <recommendedName>
        <fullName evidence="3">Asl1-like glycosyl hydrolase catalytic domain-containing protein</fullName>
    </recommendedName>
</protein>
<dbReference type="OrthoDB" id="43654at2759"/>
<evidence type="ECO:0000313" key="5">
    <source>
        <dbReference type="Proteomes" id="UP000319257"/>
    </source>
</evidence>
<feature type="signal peptide" evidence="2">
    <location>
        <begin position="1"/>
        <end position="20"/>
    </location>
</feature>
<keyword evidence="2" id="KW-0732">Signal</keyword>
<dbReference type="InterPro" id="IPR024655">
    <property type="entry name" value="Asl1_glyco_hydro_catalytic"/>
</dbReference>
<dbReference type="InParanoid" id="A0A507AME6"/>
<proteinExistence type="predicted"/>
<dbReference type="Gene3D" id="3.20.20.80">
    <property type="entry name" value="Glycosidases"/>
    <property type="match status" value="1"/>
</dbReference>
<dbReference type="AlphaFoldDB" id="A0A507AME6"/>
<comment type="caution">
    <text evidence="4">The sequence shown here is derived from an EMBL/GenBank/DDBJ whole genome shotgun (WGS) entry which is preliminary data.</text>
</comment>
<dbReference type="EMBL" id="SKBQ01000051">
    <property type="protein sequence ID" value="TPX11012.1"/>
    <property type="molecule type" value="Genomic_DNA"/>
</dbReference>
<dbReference type="RefSeq" id="XP_030992723.1">
    <property type="nucleotide sequence ID" value="XM_031142860.1"/>
</dbReference>
<dbReference type="Proteomes" id="UP000319257">
    <property type="component" value="Unassembled WGS sequence"/>
</dbReference>
<reference evidence="4 5" key="1">
    <citation type="submission" date="2019-06" db="EMBL/GenBank/DDBJ databases">
        <title>Draft genome sequence of the filamentous fungus Phialemoniopsis curvata isolated from diesel fuel.</title>
        <authorList>
            <person name="Varaljay V.A."/>
            <person name="Lyon W.J."/>
            <person name="Crouch A.L."/>
            <person name="Drake C.E."/>
            <person name="Hollomon J.M."/>
            <person name="Nadeau L.J."/>
            <person name="Nunn H.S."/>
            <person name="Stevenson B.S."/>
            <person name="Bojanowski C.L."/>
            <person name="Crookes-Goodson W.J."/>
        </authorList>
    </citation>
    <scope>NUCLEOTIDE SEQUENCE [LARGE SCALE GENOMIC DNA]</scope>
    <source>
        <strain evidence="4 5">D216</strain>
    </source>
</reference>
<feature type="chain" id="PRO_5021346454" description="Asl1-like glycosyl hydrolase catalytic domain-containing protein" evidence="2">
    <location>
        <begin position="21"/>
        <end position="411"/>
    </location>
</feature>
<dbReference type="Pfam" id="PF11790">
    <property type="entry name" value="Glyco_hydro_cc"/>
    <property type="match status" value="1"/>
</dbReference>
<evidence type="ECO:0000313" key="4">
    <source>
        <dbReference type="EMBL" id="TPX11012.1"/>
    </source>
</evidence>
<dbReference type="PANTHER" id="PTHR34154">
    <property type="entry name" value="ALKALI-SENSITIVE LINKAGE PROTEIN 1"/>
    <property type="match status" value="1"/>
</dbReference>
<feature type="compositionally biased region" description="Low complexity" evidence="1">
    <location>
        <begin position="89"/>
        <end position="106"/>
    </location>
</feature>
<dbReference type="InterPro" id="IPR053183">
    <property type="entry name" value="ASL1"/>
</dbReference>
<evidence type="ECO:0000256" key="2">
    <source>
        <dbReference type="SAM" id="SignalP"/>
    </source>
</evidence>